<reference evidence="2" key="1">
    <citation type="journal article" date="2023" name="Insect Mol. Biol.">
        <title>Genome sequencing provides insights into the evolution of gene families encoding plant cell wall-degrading enzymes in longhorned beetles.</title>
        <authorList>
            <person name="Shin N.R."/>
            <person name="Okamura Y."/>
            <person name="Kirsch R."/>
            <person name="Pauchet Y."/>
        </authorList>
    </citation>
    <scope>NUCLEOTIDE SEQUENCE</scope>
    <source>
        <strain evidence="2">AMC_N1</strain>
    </source>
</reference>
<evidence type="ECO:0000256" key="1">
    <source>
        <dbReference type="SAM" id="MobiDB-lite"/>
    </source>
</evidence>
<comment type="caution">
    <text evidence="2">The sequence shown here is derived from an EMBL/GenBank/DDBJ whole genome shotgun (WGS) entry which is preliminary data.</text>
</comment>
<evidence type="ECO:0008006" key="4">
    <source>
        <dbReference type="Google" id="ProtNLM"/>
    </source>
</evidence>
<protein>
    <recommendedName>
        <fullName evidence="4">DDE-1 domain-containing protein</fullName>
    </recommendedName>
</protein>
<evidence type="ECO:0000313" key="3">
    <source>
        <dbReference type="Proteomes" id="UP001162162"/>
    </source>
</evidence>
<gene>
    <name evidence="2" type="ORF">NQ318_017150</name>
</gene>
<dbReference type="AlphaFoldDB" id="A0AAV8XZT5"/>
<feature type="compositionally biased region" description="Basic and acidic residues" evidence="1">
    <location>
        <begin position="100"/>
        <end position="113"/>
    </location>
</feature>
<feature type="region of interest" description="Disordered" evidence="1">
    <location>
        <begin position="94"/>
        <end position="133"/>
    </location>
</feature>
<dbReference type="EMBL" id="JAPWTK010000245">
    <property type="protein sequence ID" value="KAJ8944626.1"/>
    <property type="molecule type" value="Genomic_DNA"/>
</dbReference>
<dbReference type="Proteomes" id="UP001162162">
    <property type="component" value="Unassembled WGS sequence"/>
</dbReference>
<accession>A0AAV8XZT5</accession>
<name>A0AAV8XZT5_9CUCU</name>
<organism evidence="2 3">
    <name type="scientific">Aromia moschata</name>
    <dbReference type="NCBI Taxonomy" id="1265417"/>
    <lineage>
        <taxon>Eukaryota</taxon>
        <taxon>Metazoa</taxon>
        <taxon>Ecdysozoa</taxon>
        <taxon>Arthropoda</taxon>
        <taxon>Hexapoda</taxon>
        <taxon>Insecta</taxon>
        <taxon>Pterygota</taxon>
        <taxon>Neoptera</taxon>
        <taxon>Endopterygota</taxon>
        <taxon>Coleoptera</taxon>
        <taxon>Polyphaga</taxon>
        <taxon>Cucujiformia</taxon>
        <taxon>Chrysomeloidea</taxon>
        <taxon>Cerambycidae</taxon>
        <taxon>Cerambycinae</taxon>
        <taxon>Callichromatini</taxon>
        <taxon>Aromia</taxon>
    </lineage>
</organism>
<sequence>MLEFAEEHNIIILSLPSHTPHFLPPLDRAEIKYYYYYYYNPGRKISRLQFGVSLSEAWGKAATCSNAISGFRATGMYPYNPETIPEYAFATNENPNVASEPKEGPSRLLHSDTPHVLVEPTPDSPSRSDITPGKLLEKLSPVTRIEAIE</sequence>
<evidence type="ECO:0000313" key="2">
    <source>
        <dbReference type="EMBL" id="KAJ8944626.1"/>
    </source>
</evidence>
<proteinExistence type="predicted"/>
<keyword evidence="3" id="KW-1185">Reference proteome</keyword>